<evidence type="ECO:0000313" key="1">
    <source>
        <dbReference type="EMBL" id="QDV84633.1"/>
    </source>
</evidence>
<dbReference type="Gene3D" id="3.40.50.2000">
    <property type="entry name" value="Glycogen Phosphorylase B"/>
    <property type="match status" value="1"/>
</dbReference>
<evidence type="ECO:0008006" key="3">
    <source>
        <dbReference type="Google" id="ProtNLM"/>
    </source>
</evidence>
<reference evidence="1 2" key="1">
    <citation type="submission" date="2019-02" db="EMBL/GenBank/DDBJ databases">
        <title>Deep-cultivation of Planctomycetes and their phenomic and genomic characterization uncovers novel biology.</title>
        <authorList>
            <person name="Wiegand S."/>
            <person name="Jogler M."/>
            <person name="Boedeker C."/>
            <person name="Pinto D."/>
            <person name="Vollmers J."/>
            <person name="Rivas-Marin E."/>
            <person name="Kohn T."/>
            <person name="Peeters S.H."/>
            <person name="Heuer A."/>
            <person name="Rast P."/>
            <person name="Oberbeckmann S."/>
            <person name="Bunk B."/>
            <person name="Jeske O."/>
            <person name="Meyerdierks A."/>
            <person name="Storesund J.E."/>
            <person name="Kallscheuer N."/>
            <person name="Luecker S."/>
            <person name="Lage O.M."/>
            <person name="Pohl T."/>
            <person name="Merkel B.J."/>
            <person name="Hornburger P."/>
            <person name="Mueller R.-W."/>
            <person name="Bruemmer F."/>
            <person name="Labrenz M."/>
            <person name="Spormann A.M."/>
            <person name="Op den Camp H."/>
            <person name="Overmann J."/>
            <person name="Amann R."/>
            <person name="Jetten M.S.M."/>
            <person name="Mascher T."/>
            <person name="Medema M.H."/>
            <person name="Devos D.P."/>
            <person name="Kaster A.-K."/>
            <person name="Ovreas L."/>
            <person name="Rohde M."/>
            <person name="Galperin M.Y."/>
            <person name="Jogler C."/>
        </authorList>
    </citation>
    <scope>NUCLEOTIDE SEQUENCE [LARGE SCALE GENOMIC DNA]</scope>
    <source>
        <strain evidence="1 2">TBK1r</strain>
    </source>
</reference>
<proteinExistence type="predicted"/>
<accession>A0ABX5XRJ3</accession>
<keyword evidence="2" id="KW-1185">Reference proteome</keyword>
<dbReference type="EMBL" id="CP036432">
    <property type="protein sequence ID" value="QDV84633.1"/>
    <property type="molecule type" value="Genomic_DNA"/>
</dbReference>
<sequence>MNIAFLCGCLEPGCDGVGDYTRRFAGELAHQGHRVVAVALNDHHASRSGPGSGLSGTVDFEVTGSVQSVNDSKLQTLRLHPSVPWDNRIQSARTFLQFHDPDVVSLQFVPYSFHHKGIPVRLARRLQSIGGHFHWHIMCHELWVGLGSSPPFRHQLLGAIQRNILASIISRLRPCRVDSHASPYIELLRKLTNHVGQVPLFSNIPVEPQHAPHDDSGPIRFCFFGSVHGGWGIEEAASLLHRITASYGRTPLICAIGSGGAGASKTWERFRTAGVPVEENGRCAEPRVSALLQSCDFGLSASSPDLIEKSGAAAAMFAHGLPVVVTRAPIWGDRFVDKVRQNCPLAIFGDAIDQPMKLTRRQPAEQSLPEVASRFAASLSTL</sequence>
<organism evidence="1 2">
    <name type="scientific">Stieleria magnilauensis</name>
    <dbReference type="NCBI Taxonomy" id="2527963"/>
    <lineage>
        <taxon>Bacteria</taxon>
        <taxon>Pseudomonadati</taxon>
        <taxon>Planctomycetota</taxon>
        <taxon>Planctomycetia</taxon>
        <taxon>Pirellulales</taxon>
        <taxon>Pirellulaceae</taxon>
        <taxon>Stieleria</taxon>
    </lineage>
</organism>
<dbReference type="Proteomes" id="UP000318081">
    <property type="component" value="Chromosome"/>
</dbReference>
<evidence type="ECO:0000313" key="2">
    <source>
        <dbReference type="Proteomes" id="UP000318081"/>
    </source>
</evidence>
<gene>
    <name evidence="1" type="ORF">TBK1r_35840</name>
</gene>
<protein>
    <recommendedName>
        <fullName evidence="3">Glycosyltransferase subfamily 4-like N-terminal domain-containing protein</fullName>
    </recommendedName>
</protein>
<dbReference type="SUPFAM" id="SSF53756">
    <property type="entry name" value="UDP-Glycosyltransferase/glycogen phosphorylase"/>
    <property type="match status" value="1"/>
</dbReference>
<name>A0ABX5XRJ3_9BACT</name>